<evidence type="ECO:0000256" key="3">
    <source>
        <dbReference type="ARBA" id="ARBA00007316"/>
    </source>
</evidence>
<proteinExistence type="inferred from homology"/>
<feature type="domain" description="AAA" evidence="18">
    <location>
        <begin position="263"/>
        <end position="402"/>
    </location>
</feature>
<comment type="catalytic activity">
    <reaction evidence="16">
        <text>L-tyrosyl-[protein] + ATP = O-phospho-L-tyrosyl-[protein] + ADP + H(+)</text>
        <dbReference type="Rhea" id="RHEA:10596"/>
        <dbReference type="Rhea" id="RHEA-COMP:10136"/>
        <dbReference type="Rhea" id="RHEA-COMP:20101"/>
        <dbReference type="ChEBI" id="CHEBI:15378"/>
        <dbReference type="ChEBI" id="CHEBI:30616"/>
        <dbReference type="ChEBI" id="CHEBI:46858"/>
        <dbReference type="ChEBI" id="CHEBI:61978"/>
        <dbReference type="ChEBI" id="CHEBI:456216"/>
        <dbReference type="EC" id="2.7.10.2"/>
    </reaction>
</comment>
<evidence type="ECO:0000256" key="6">
    <source>
        <dbReference type="ARBA" id="ARBA00022475"/>
    </source>
</evidence>
<organism evidence="19 20">
    <name type="scientific">Geodermatophilus sabuli</name>
    <dbReference type="NCBI Taxonomy" id="1564158"/>
    <lineage>
        <taxon>Bacteria</taxon>
        <taxon>Bacillati</taxon>
        <taxon>Actinomycetota</taxon>
        <taxon>Actinomycetes</taxon>
        <taxon>Geodermatophilales</taxon>
        <taxon>Geodermatophilaceae</taxon>
        <taxon>Geodermatophilus</taxon>
    </lineage>
</organism>
<evidence type="ECO:0000256" key="14">
    <source>
        <dbReference type="ARBA" id="ARBA00023136"/>
    </source>
</evidence>
<dbReference type="Proteomes" id="UP000219514">
    <property type="component" value="Unassembled WGS sequence"/>
</dbReference>
<dbReference type="RefSeq" id="WP_097208644.1">
    <property type="nucleotide sequence ID" value="NZ_JACHXB010000008.1"/>
</dbReference>
<dbReference type="OrthoDB" id="9812433at2"/>
<evidence type="ECO:0000313" key="20">
    <source>
        <dbReference type="Proteomes" id="UP000219514"/>
    </source>
</evidence>
<dbReference type="Gene3D" id="3.40.50.300">
    <property type="entry name" value="P-loop containing nucleotide triphosphate hydrolases"/>
    <property type="match status" value="1"/>
</dbReference>
<evidence type="ECO:0000256" key="8">
    <source>
        <dbReference type="ARBA" id="ARBA00022679"/>
    </source>
</evidence>
<evidence type="ECO:0000256" key="12">
    <source>
        <dbReference type="ARBA" id="ARBA00022840"/>
    </source>
</evidence>
<dbReference type="EMBL" id="OBDO01000012">
    <property type="protein sequence ID" value="SNX98722.1"/>
    <property type="molecule type" value="Genomic_DNA"/>
</dbReference>
<dbReference type="CDD" id="cd05387">
    <property type="entry name" value="BY-kinase"/>
    <property type="match status" value="1"/>
</dbReference>
<keyword evidence="10" id="KW-0547">Nucleotide-binding</keyword>
<dbReference type="GO" id="GO:0005524">
    <property type="term" value="F:ATP binding"/>
    <property type="evidence" value="ECO:0007669"/>
    <property type="project" value="UniProtKB-KW"/>
</dbReference>
<keyword evidence="7" id="KW-0997">Cell inner membrane</keyword>
<keyword evidence="12" id="KW-0067">ATP-binding</keyword>
<name>A0A285EHX6_9ACTN</name>
<evidence type="ECO:0000256" key="7">
    <source>
        <dbReference type="ARBA" id="ARBA00022519"/>
    </source>
</evidence>
<dbReference type="NCBIfam" id="TIGR01007">
    <property type="entry name" value="eps_fam"/>
    <property type="match status" value="1"/>
</dbReference>
<dbReference type="InterPro" id="IPR025669">
    <property type="entry name" value="AAA_dom"/>
</dbReference>
<keyword evidence="9" id="KW-0812">Transmembrane</keyword>
<dbReference type="InterPro" id="IPR003856">
    <property type="entry name" value="LPS_length_determ_N"/>
</dbReference>
<sequence>MVPVPYRDILTALRRLWWLPLLTLFLGGLAGYAFSAASTPLYTSSMQLFVSTTEARTATDFVQGSQFSQERVASYAQLLMGEELASRVNENLGLDMEPAVLAGKITATPVPSTVLIDVEVTDTSGSRARDIAGQLGSDFIEMVRVLETTPGASAPVRVTVVEGPSFHTAPSFPNTRRNIALGMALGLPLGLGLVVARTRLDRSVRDPETVGDLAGAPVIGMIMQDPVLDKQHVFDRTSTSPAAEGYRRLTTNLQFIDVDEPPRTIMISSAIPGEGKTTLTLNLAIALAEAGRQVAVVEADLRRPRVTRYLGMVSGVGLTNVLAGTAELNEVLQDYGDGSLSILAAGPLPPNPSQLLSSTQMKSLMEELATKNDFVLVDAPPVLPVADATSLAVFTDGVLLSVRYGFTRKDLVRRTAAALEQVGAKTLGVVLNVVPPRAEVSSGYGYRYDPGSTARAARHRWRRERTGTAPE</sequence>
<dbReference type="AlphaFoldDB" id="A0A285EHX6"/>
<comment type="similarity">
    <text evidence="2">Belongs to the CpsC/CapA family.</text>
</comment>
<accession>A0A285EHX6</accession>
<keyword evidence="20" id="KW-1185">Reference proteome</keyword>
<keyword evidence="19" id="KW-0675">Receptor</keyword>
<keyword evidence="11 19" id="KW-0418">Kinase</keyword>
<evidence type="ECO:0000256" key="9">
    <source>
        <dbReference type="ARBA" id="ARBA00022692"/>
    </source>
</evidence>
<evidence type="ECO:0000256" key="16">
    <source>
        <dbReference type="ARBA" id="ARBA00051245"/>
    </source>
</evidence>
<protein>
    <recommendedName>
        <fullName evidence="5">non-specific protein-tyrosine kinase</fullName>
        <ecNumber evidence="5">2.7.10.2</ecNumber>
    </recommendedName>
</protein>
<dbReference type="GO" id="GO:0005886">
    <property type="term" value="C:plasma membrane"/>
    <property type="evidence" value="ECO:0007669"/>
    <property type="project" value="UniProtKB-SubCell"/>
</dbReference>
<dbReference type="PANTHER" id="PTHR32309">
    <property type="entry name" value="TYROSINE-PROTEIN KINASE"/>
    <property type="match status" value="1"/>
</dbReference>
<dbReference type="InterPro" id="IPR027417">
    <property type="entry name" value="P-loop_NTPase"/>
</dbReference>
<comment type="subcellular location">
    <subcellularLocation>
        <location evidence="1">Cell inner membrane</location>
        <topology evidence="1">Multi-pass membrane protein</topology>
    </subcellularLocation>
</comment>
<evidence type="ECO:0000256" key="15">
    <source>
        <dbReference type="ARBA" id="ARBA00023137"/>
    </source>
</evidence>
<dbReference type="InterPro" id="IPR005702">
    <property type="entry name" value="Wzc-like_C"/>
</dbReference>
<dbReference type="EC" id="2.7.10.2" evidence="5"/>
<keyword evidence="14" id="KW-0472">Membrane</keyword>
<dbReference type="Pfam" id="PF13614">
    <property type="entry name" value="AAA_31"/>
    <property type="match status" value="1"/>
</dbReference>
<evidence type="ECO:0000256" key="11">
    <source>
        <dbReference type="ARBA" id="ARBA00022777"/>
    </source>
</evidence>
<evidence type="ECO:0000259" key="18">
    <source>
        <dbReference type="Pfam" id="PF13614"/>
    </source>
</evidence>
<dbReference type="PANTHER" id="PTHR32309:SF13">
    <property type="entry name" value="FERRIC ENTEROBACTIN TRANSPORT PROTEIN FEPE"/>
    <property type="match status" value="1"/>
</dbReference>
<gene>
    <name evidence="19" type="ORF">SAMN06893097_11217</name>
</gene>
<dbReference type="GO" id="GO:0004715">
    <property type="term" value="F:non-membrane spanning protein tyrosine kinase activity"/>
    <property type="evidence" value="ECO:0007669"/>
    <property type="project" value="UniProtKB-EC"/>
</dbReference>
<keyword evidence="15 19" id="KW-0829">Tyrosine-protein kinase</keyword>
<reference evidence="19 20" key="1">
    <citation type="submission" date="2017-09" db="EMBL/GenBank/DDBJ databases">
        <authorList>
            <person name="Ehlers B."/>
            <person name="Leendertz F.H."/>
        </authorList>
    </citation>
    <scope>NUCLEOTIDE SEQUENCE [LARGE SCALE GENOMIC DNA]</scope>
    <source>
        <strain evidence="19 20">DSM 46844</strain>
    </source>
</reference>
<evidence type="ECO:0000256" key="10">
    <source>
        <dbReference type="ARBA" id="ARBA00022741"/>
    </source>
</evidence>
<comment type="similarity">
    <text evidence="3">Belongs to the CpsD/CapB family.</text>
</comment>
<keyword evidence="8" id="KW-0808">Transferase</keyword>
<dbReference type="InterPro" id="IPR050445">
    <property type="entry name" value="Bact_polysacc_biosynth/exp"/>
</dbReference>
<dbReference type="SUPFAM" id="SSF52540">
    <property type="entry name" value="P-loop containing nucleoside triphosphate hydrolases"/>
    <property type="match status" value="1"/>
</dbReference>
<evidence type="ECO:0000256" key="4">
    <source>
        <dbReference type="ARBA" id="ARBA00008883"/>
    </source>
</evidence>
<keyword evidence="13" id="KW-1133">Transmembrane helix</keyword>
<evidence type="ECO:0000313" key="19">
    <source>
        <dbReference type="EMBL" id="SNX98722.1"/>
    </source>
</evidence>
<dbReference type="Pfam" id="PF02706">
    <property type="entry name" value="Wzz"/>
    <property type="match status" value="1"/>
</dbReference>
<comment type="similarity">
    <text evidence="4">Belongs to the etk/wzc family.</text>
</comment>
<evidence type="ECO:0000259" key="17">
    <source>
        <dbReference type="Pfam" id="PF02706"/>
    </source>
</evidence>
<keyword evidence="6" id="KW-1003">Cell membrane</keyword>
<evidence type="ECO:0000256" key="13">
    <source>
        <dbReference type="ARBA" id="ARBA00022989"/>
    </source>
</evidence>
<evidence type="ECO:0000256" key="5">
    <source>
        <dbReference type="ARBA" id="ARBA00011903"/>
    </source>
</evidence>
<evidence type="ECO:0000256" key="1">
    <source>
        <dbReference type="ARBA" id="ARBA00004429"/>
    </source>
</evidence>
<feature type="domain" description="Polysaccharide chain length determinant N-terminal" evidence="17">
    <location>
        <begin position="8"/>
        <end position="88"/>
    </location>
</feature>
<evidence type="ECO:0000256" key="2">
    <source>
        <dbReference type="ARBA" id="ARBA00006683"/>
    </source>
</evidence>